<evidence type="ECO:0000313" key="2">
    <source>
        <dbReference type="EMBL" id="KPP93457.1"/>
    </source>
</evidence>
<organism evidence="2 3">
    <name type="scientific">Roseibaca calidilacus</name>
    <dbReference type="NCBI Taxonomy" id="1666912"/>
    <lineage>
        <taxon>Bacteria</taxon>
        <taxon>Pseudomonadati</taxon>
        <taxon>Pseudomonadota</taxon>
        <taxon>Alphaproteobacteria</taxon>
        <taxon>Rhodobacterales</taxon>
        <taxon>Paracoccaceae</taxon>
        <taxon>Roseinatronobacter</taxon>
    </lineage>
</organism>
<reference evidence="2 3" key="1">
    <citation type="submission" date="2015-09" db="EMBL/GenBank/DDBJ databases">
        <title>Identification and resolution of microdiversity through metagenomic sequencing of parallel consortia.</title>
        <authorList>
            <person name="Nelson W.C."/>
            <person name="Romine M.F."/>
            <person name="Lindemann S.R."/>
        </authorList>
    </citation>
    <scope>NUCLEOTIDE SEQUENCE [LARGE SCALE GENOMIC DNA]</scope>
    <source>
        <strain evidence="2">HL-91</strain>
    </source>
</reference>
<dbReference type="Proteomes" id="UP000182045">
    <property type="component" value="Unassembled WGS sequence"/>
</dbReference>
<evidence type="ECO:0000313" key="4">
    <source>
        <dbReference type="Proteomes" id="UP000182045"/>
    </source>
</evidence>
<evidence type="ECO:0000313" key="1">
    <source>
        <dbReference type="EMBL" id="CUX80636.1"/>
    </source>
</evidence>
<dbReference type="RefSeq" id="WP_072245564.1">
    <property type="nucleotide sequence ID" value="NZ_FBYC01000004.1"/>
</dbReference>
<sequence length="70" mass="7517">MASVTTDIFSKAPSATLGGSLVHGLEKLAQLSPTYRRLQALSDTTDAELAARGTTRQDAVRDIFGTRFYA</sequence>
<evidence type="ECO:0000313" key="3">
    <source>
        <dbReference type="Proteomes" id="UP000050413"/>
    </source>
</evidence>
<dbReference type="EMBL" id="LJSG01000008">
    <property type="protein sequence ID" value="KPP93457.1"/>
    <property type="molecule type" value="Genomic_DNA"/>
</dbReference>
<dbReference type="OrthoDB" id="7867799at2"/>
<proteinExistence type="predicted"/>
<dbReference type="Proteomes" id="UP000050413">
    <property type="component" value="Unassembled WGS sequence"/>
</dbReference>
<comment type="caution">
    <text evidence="2">The sequence shown here is derived from an EMBL/GenBank/DDBJ whole genome shotgun (WGS) entry which is preliminary data.</text>
</comment>
<reference evidence="1 4" key="2">
    <citation type="submission" date="2016-01" db="EMBL/GenBank/DDBJ databases">
        <authorList>
            <person name="Varghese N."/>
        </authorList>
    </citation>
    <scope>NUCLEOTIDE SEQUENCE [LARGE SCALE GENOMIC DNA]</scope>
    <source>
        <strain evidence="1 4">HL-91</strain>
    </source>
</reference>
<protein>
    <submittedName>
        <fullName evidence="2">Uncharacterized protein</fullName>
    </submittedName>
</protein>
<keyword evidence="4" id="KW-1185">Reference proteome</keyword>
<dbReference type="AlphaFoldDB" id="A0A0N8K838"/>
<dbReference type="EMBL" id="FBYC01000004">
    <property type="protein sequence ID" value="CUX80636.1"/>
    <property type="molecule type" value="Genomic_DNA"/>
</dbReference>
<gene>
    <name evidence="1" type="ORF">Ga0058931_1246</name>
    <name evidence="2" type="ORF">HLUCCA05_10815</name>
</gene>
<accession>A0A0N8K838</accession>
<name>A0A0N8K838_9RHOB</name>